<sequence>MAKASLGSMLLSSTDPERLHTWYAAALTPNDDARVGDYRVLKFGEFYLMFDNRDDVTEKNREPGRMILNFDVEDAPAVAARMDSMGAAWLSPLEDRDGSYFATAIDPDGNYVQIVQISEEHQAAMERMTEAKE</sequence>
<feature type="domain" description="VOC" evidence="1">
    <location>
        <begin position="5"/>
        <end position="117"/>
    </location>
</feature>
<dbReference type="RefSeq" id="WP_163744960.1">
    <property type="nucleotide sequence ID" value="NZ_JAAGOA010000034.1"/>
</dbReference>
<dbReference type="InterPro" id="IPR041581">
    <property type="entry name" value="Glyoxalase_6"/>
</dbReference>
<dbReference type="Proteomes" id="UP000475214">
    <property type="component" value="Unassembled WGS sequence"/>
</dbReference>
<keyword evidence="3" id="KW-1185">Reference proteome</keyword>
<dbReference type="EMBL" id="JAAGOA010000034">
    <property type="protein sequence ID" value="NEE04433.1"/>
    <property type="molecule type" value="Genomic_DNA"/>
</dbReference>
<dbReference type="CDD" id="cd06587">
    <property type="entry name" value="VOC"/>
    <property type="match status" value="1"/>
</dbReference>
<accession>A0A6L9SH49</accession>
<dbReference type="PROSITE" id="PS51819">
    <property type="entry name" value="VOC"/>
    <property type="match status" value="1"/>
</dbReference>
<dbReference type="Pfam" id="PF18029">
    <property type="entry name" value="Glyoxalase_6"/>
    <property type="match status" value="1"/>
</dbReference>
<name>A0A6L9SH49_9ACTN</name>
<evidence type="ECO:0000259" key="1">
    <source>
        <dbReference type="PROSITE" id="PS51819"/>
    </source>
</evidence>
<protein>
    <submittedName>
        <fullName evidence="2">VOC family protein</fullName>
    </submittedName>
</protein>
<dbReference type="Gene3D" id="3.10.180.10">
    <property type="entry name" value="2,3-Dihydroxybiphenyl 1,2-Dioxygenase, domain 1"/>
    <property type="match status" value="1"/>
</dbReference>
<dbReference type="AlphaFoldDB" id="A0A6L9SH49"/>
<dbReference type="InterPro" id="IPR029068">
    <property type="entry name" value="Glyas_Bleomycin-R_OHBP_Dase"/>
</dbReference>
<evidence type="ECO:0000313" key="3">
    <source>
        <dbReference type="Proteomes" id="UP000475214"/>
    </source>
</evidence>
<proteinExistence type="predicted"/>
<gene>
    <name evidence="2" type="ORF">G1H10_30125</name>
</gene>
<reference evidence="2 3" key="1">
    <citation type="submission" date="2020-02" db="EMBL/GenBank/DDBJ databases">
        <authorList>
            <person name="Li X.-J."/>
            <person name="Han X.-M."/>
        </authorList>
    </citation>
    <scope>NUCLEOTIDE SEQUENCE [LARGE SCALE GENOMIC DNA]</scope>
    <source>
        <strain evidence="2 3">CCTCC AB 2017055</strain>
    </source>
</reference>
<comment type="caution">
    <text evidence="2">The sequence shown here is derived from an EMBL/GenBank/DDBJ whole genome shotgun (WGS) entry which is preliminary data.</text>
</comment>
<evidence type="ECO:0000313" key="2">
    <source>
        <dbReference type="EMBL" id="NEE04433.1"/>
    </source>
</evidence>
<dbReference type="SUPFAM" id="SSF54593">
    <property type="entry name" value="Glyoxalase/Bleomycin resistance protein/Dihydroxybiphenyl dioxygenase"/>
    <property type="match status" value="1"/>
</dbReference>
<dbReference type="InterPro" id="IPR037523">
    <property type="entry name" value="VOC_core"/>
</dbReference>
<organism evidence="2 3">
    <name type="scientific">Phytoactinopolyspora halotolerans</name>
    <dbReference type="NCBI Taxonomy" id="1981512"/>
    <lineage>
        <taxon>Bacteria</taxon>
        <taxon>Bacillati</taxon>
        <taxon>Actinomycetota</taxon>
        <taxon>Actinomycetes</taxon>
        <taxon>Jiangellales</taxon>
        <taxon>Jiangellaceae</taxon>
        <taxon>Phytoactinopolyspora</taxon>
    </lineage>
</organism>